<dbReference type="GO" id="GO:0009228">
    <property type="term" value="P:thiamine biosynthetic process"/>
    <property type="evidence" value="ECO:0007669"/>
    <property type="project" value="UniProtKB-KW"/>
</dbReference>
<dbReference type="InterPro" id="IPR036188">
    <property type="entry name" value="FAD/NAD-bd_sf"/>
</dbReference>
<dbReference type="SUPFAM" id="SSF51905">
    <property type="entry name" value="FAD/NAD(P)-binding domain"/>
    <property type="match status" value="1"/>
</dbReference>
<dbReference type="PANTHER" id="PTHR13847">
    <property type="entry name" value="SARCOSINE DEHYDROGENASE-RELATED"/>
    <property type="match status" value="1"/>
</dbReference>
<comment type="pathway">
    <text evidence="1">Cofactor biosynthesis; thiamine diphosphate biosynthesis.</text>
</comment>
<dbReference type="InterPro" id="IPR012727">
    <property type="entry name" value="Gly_oxidase_ThiO"/>
</dbReference>
<evidence type="ECO:0000256" key="1">
    <source>
        <dbReference type="ARBA" id="ARBA00004948"/>
    </source>
</evidence>
<dbReference type="AlphaFoldDB" id="A0A9E4MZC1"/>
<keyword evidence="2" id="KW-0784">Thiamine biosynthesis</keyword>
<dbReference type="GO" id="GO:0050660">
    <property type="term" value="F:flavin adenine dinucleotide binding"/>
    <property type="evidence" value="ECO:0007669"/>
    <property type="project" value="InterPro"/>
</dbReference>
<dbReference type="Gene3D" id="3.30.9.10">
    <property type="entry name" value="D-Amino Acid Oxidase, subunit A, domain 2"/>
    <property type="match status" value="1"/>
</dbReference>
<dbReference type="EMBL" id="JAEPDI010000005">
    <property type="protein sequence ID" value="MCG7939362.1"/>
    <property type="molecule type" value="Genomic_DNA"/>
</dbReference>
<dbReference type="GO" id="GO:0005737">
    <property type="term" value="C:cytoplasm"/>
    <property type="evidence" value="ECO:0007669"/>
    <property type="project" value="TreeGrafter"/>
</dbReference>
<evidence type="ECO:0000256" key="3">
    <source>
        <dbReference type="ARBA" id="ARBA00023002"/>
    </source>
</evidence>
<organism evidence="5 6">
    <name type="scientific">Candidatus Thiodiazotropha lotti</name>
    <dbReference type="NCBI Taxonomy" id="2792787"/>
    <lineage>
        <taxon>Bacteria</taxon>
        <taxon>Pseudomonadati</taxon>
        <taxon>Pseudomonadota</taxon>
        <taxon>Gammaproteobacteria</taxon>
        <taxon>Chromatiales</taxon>
        <taxon>Sedimenticolaceae</taxon>
        <taxon>Candidatus Thiodiazotropha</taxon>
    </lineage>
</organism>
<dbReference type="Proteomes" id="UP000886687">
    <property type="component" value="Unassembled WGS sequence"/>
</dbReference>
<dbReference type="SUPFAM" id="SSF54373">
    <property type="entry name" value="FAD-linked reductases, C-terminal domain"/>
    <property type="match status" value="1"/>
</dbReference>
<gene>
    <name evidence="5" type="primary">thiO</name>
    <name evidence="5" type="ORF">JAZ04_10985</name>
</gene>
<dbReference type="Pfam" id="PF01266">
    <property type="entry name" value="DAO"/>
    <property type="match status" value="1"/>
</dbReference>
<protein>
    <submittedName>
        <fullName evidence="5">Glycine oxidase ThiO</fullName>
        <ecNumber evidence="5">1.4.3.19</ecNumber>
    </submittedName>
</protein>
<evidence type="ECO:0000259" key="4">
    <source>
        <dbReference type="Pfam" id="PF01266"/>
    </source>
</evidence>
<feature type="domain" description="FAD dependent oxidoreductase" evidence="4">
    <location>
        <begin position="3"/>
        <end position="341"/>
    </location>
</feature>
<evidence type="ECO:0000256" key="2">
    <source>
        <dbReference type="ARBA" id="ARBA00022977"/>
    </source>
</evidence>
<name>A0A9E4MZC1_9GAMM</name>
<accession>A0A9E4MZC1</accession>
<dbReference type="NCBIfam" id="TIGR02352">
    <property type="entry name" value="thiamin_ThiO"/>
    <property type="match status" value="1"/>
</dbReference>
<proteinExistence type="predicted"/>
<dbReference type="InterPro" id="IPR006076">
    <property type="entry name" value="FAD-dep_OxRdtase"/>
</dbReference>
<evidence type="ECO:0000313" key="5">
    <source>
        <dbReference type="EMBL" id="MCG7939362.1"/>
    </source>
</evidence>
<evidence type="ECO:0000313" key="6">
    <source>
        <dbReference type="Proteomes" id="UP000886687"/>
    </source>
</evidence>
<dbReference type="EC" id="1.4.3.19" evidence="5"/>
<dbReference type="GO" id="GO:0043799">
    <property type="term" value="F:glycine oxidase activity"/>
    <property type="evidence" value="ECO:0007669"/>
    <property type="project" value="UniProtKB-EC"/>
</dbReference>
<sequence length="362" mass="40655">MTDCLIVGGGIIGMLTARELTAVGMNVTLLEQNRIGRESSWAGGGIISPLYPWRYTKSVNDLAAWSQQSYQSLSEELKEASGIDPEYTISGLLIIDPEDIDKAVDWSFNRKQNLKLIDGNDLANYEQTLEIDAQQAAWMPDVAQVRNPRLTQSLYQAIKDQVQIHQHYKVDELIIENKQVKGVICEKQRFKADRVVICAGAWSRTLLQSLAKPPTIEPVLGQMIIFKHKPERITRITLHQDRYVIPRRDGRVLVGSTLEHRGFEKTTTEEAKQELKAYALNHFPELAQAEIEHHWAGLRPGSPKGIPYIGELPEVSGLYVNAGHFRNGVVLGPASCRLLADIVLERSPILPSQPYSLDAKRF</sequence>
<dbReference type="PANTHER" id="PTHR13847:SF289">
    <property type="entry name" value="GLYCINE OXIDASE"/>
    <property type="match status" value="1"/>
</dbReference>
<reference evidence="5" key="1">
    <citation type="journal article" date="2021" name="Proc. Natl. Acad. Sci. U.S.A.">
        <title>Global biogeography of chemosynthetic symbionts reveals both localized and globally distributed symbiont groups. .</title>
        <authorList>
            <person name="Osvatic J.T."/>
            <person name="Wilkins L.G.E."/>
            <person name="Leibrecht L."/>
            <person name="Leray M."/>
            <person name="Zauner S."/>
            <person name="Polzin J."/>
            <person name="Camacho Y."/>
            <person name="Gros O."/>
            <person name="van Gils J.A."/>
            <person name="Eisen J.A."/>
            <person name="Petersen J.M."/>
            <person name="Yuen B."/>
        </authorList>
    </citation>
    <scope>NUCLEOTIDE SEQUENCE</scope>
    <source>
        <strain evidence="5">MAGL173</strain>
    </source>
</reference>
<keyword evidence="3 5" id="KW-0560">Oxidoreductase</keyword>
<comment type="caution">
    <text evidence="5">The sequence shown here is derived from an EMBL/GenBank/DDBJ whole genome shotgun (WGS) entry which is preliminary data.</text>
</comment>
<dbReference type="Gene3D" id="3.50.50.60">
    <property type="entry name" value="FAD/NAD(P)-binding domain"/>
    <property type="match status" value="1"/>
</dbReference>